<dbReference type="AlphaFoldDB" id="A0A3N4I3R7"/>
<evidence type="ECO:0000256" key="1">
    <source>
        <dbReference type="ARBA" id="ARBA00004123"/>
    </source>
</evidence>
<comment type="subunit">
    <text evidence="4">Component of the Mediator complex.</text>
</comment>
<comment type="function">
    <text evidence="4">Component of the Mediator complex, a coactivator involved in the regulated transcription of nearly all RNA polymerase II-dependent genes. Mediator functions as a bridge to convey information from gene-specific regulatory proteins to the basal RNA polymerase II transcription machinery. Mediator is recruited to promoters by direct interactions with regulatory proteins and serves as a scaffold for the assembly of a functional pre-initiation complex with RNA polymerase II and the general transcription factors.</text>
</comment>
<evidence type="ECO:0000313" key="7">
    <source>
        <dbReference type="Proteomes" id="UP000275078"/>
    </source>
</evidence>
<dbReference type="EMBL" id="ML119685">
    <property type="protein sequence ID" value="RPA80752.1"/>
    <property type="molecule type" value="Genomic_DNA"/>
</dbReference>
<keyword evidence="3 4" id="KW-0539">Nucleus</keyword>
<accession>A0A3N4I3R7</accession>
<dbReference type="GO" id="GO:0016592">
    <property type="term" value="C:mediator complex"/>
    <property type="evidence" value="ECO:0007669"/>
    <property type="project" value="InterPro"/>
</dbReference>
<name>A0A3N4I3R7_ASCIM</name>
<evidence type="ECO:0000256" key="4">
    <source>
        <dbReference type="RuleBase" id="RU364147"/>
    </source>
</evidence>
<dbReference type="Gene3D" id="1.10.287.3490">
    <property type="match status" value="1"/>
</dbReference>
<proteinExistence type="inferred from homology"/>
<keyword evidence="4" id="KW-0805">Transcription regulation</keyword>
<comment type="similarity">
    <text evidence="2 4">Belongs to the Mediator complex subunit 11 family.</text>
</comment>
<dbReference type="GO" id="GO:0006357">
    <property type="term" value="P:regulation of transcription by RNA polymerase II"/>
    <property type="evidence" value="ECO:0007669"/>
    <property type="project" value="InterPro"/>
</dbReference>
<comment type="subcellular location">
    <subcellularLocation>
        <location evidence="1 4">Nucleus</location>
    </subcellularLocation>
</comment>
<dbReference type="Pfam" id="PF10280">
    <property type="entry name" value="Med11"/>
    <property type="match status" value="1"/>
</dbReference>
<evidence type="ECO:0000256" key="3">
    <source>
        <dbReference type="ARBA" id="ARBA00023242"/>
    </source>
</evidence>
<keyword evidence="4" id="KW-0010">Activator</keyword>
<dbReference type="Proteomes" id="UP000275078">
    <property type="component" value="Unassembled WGS sequence"/>
</dbReference>
<protein>
    <recommendedName>
        <fullName evidence="4">Mediator of RNA polymerase II transcription subunit 11</fullName>
    </recommendedName>
    <alternativeName>
        <fullName evidence="4">Mediator complex subunit 11</fullName>
    </alternativeName>
</protein>
<keyword evidence="4" id="KW-0804">Transcription</keyword>
<feature type="region of interest" description="Disordered" evidence="5">
    <location>
        <begin position="1"/>
        <end position="29"/>
    </location>
</feature>
<dbReference type="InterPro" id="IPR019404">
    <property type="entry name" value="Mediator_Med11"/>
</dbReference>
<dbReference type="GO" id="GO:0003712">
    <property type="term" value="F:transcription coregulator activity"/>
    <property type="evidence" value="ECO:0007669"/>
    <property type="project" value="InterPro"/>
</dbReference>
<reference evidence="6 7" key="1">
    <citation type="journal article" date="2018" name="Nat. Ecol. Evol.">
        <title>Pezizomycetes genomes reveal the molecular basis of ectomycorrhizal truffle lifestyle.</title>
        <authorList>
            <person name="Murat C."/>
            <person name="Payen T."/>
            <person name="Noel B."/>
            <person name="Kuo A."/>
            <person name="Morin E."/>
            <person name="Chen J."/>
            <person name="Kohler A."/>
            <person name="Krizsan K."/>
            <person name="Balestrini R."/>
            <person name="Da Silva C."/>
            <person name="Montanini B."/>
            <person name="Hainaut M."/>
            <person name="Levati E."/>
            <person name="Barry K.W."/>
            <person name="Belfiori B."/>
            <person name="Cichocki N."/>
            <person name="Clum A."/>
            <person name="Dockter R.B."/>
            <person name="Fauchery L."/>
            <person name="Guy J."/>
            <person name="Iotti M."/>
            <person name="Le Tacon F."/>
            <person name="Lindquist E.A."/>
            <person name="Lipzen A."/>
            <person name="Malagnac F."/>
            <person name="Mello A."/>
            <person name="Molinier V."/>
            <person name="Miyauchi S."/>
            <person name="Poulain J."/>
            <person name="Riccioni C."/>
            <person name="Rubini A."/>
            <person name="Sitrit Y."/>
            <person name="Splivallo R."/>
            <person name="Traeger S."/>
            <person name="Wang M."/>
            <person name="Zifcakova L."/>
            <person name="Wipf D."/>
            <person name="Zambonelli A."/>
            <person name="Paolocci F."/>
            <person name="Nowrousian M."/>
            <person name="Ottonello S."/>
            <person name="Baldrian P."/>
            <person name="Spatafora J.W."/>
            <person name="Henrissat B."/>
            <person name="Nagy L.G."/>
            <person name="Aury J.M."/>
            <person name="Wincker P."/>
            <person name="Grigoriev I.V."/>
            <person name="Bonfante P."/>
            <person name="Martin F.M."/>
        </authorList>
    </citation>
    <scope>NUCLEOTIDE SEQUENCE [LARGE SCALE GENOMIC DNA]</scope>
    <source>
        <strain evidence="6 7">RN42</strain>
    </source>
</reference>
<evidence type="ECO:0000313" key="6">
    <source>
        <dbReference type="EMBL" id="RPA80752.1"/>
    </source>
</evidence>
<evidence type="ECO:0000256" key="5">
    <source>
        <dbReference type="SAM" id="MobiDB-lite"/>
    </source>
</evidence>
<keyword evidence="7" id="KW-1185">Reference proteome</keyword>
<feature type="compositionally biased region" description="Pro residues" evidence="5">
    <location>
        <begin position="10"/>
        <end position="26"/>
    </location>
</feature>
<sequence length="147" mass="15841">MSFPTSGGPNFPPPPFTNPDPGPPPNVSERIASLSRIDEQISTLLLTASTCVQSLAPPSGPPNGSQPSFAERRAQFIHAAEEYQRLITRITNGLQKEVIELTNAQLWAGVGSEGGVEVGMEGTVWKEGREWVEKLKEGKEGKEEGSQ</sequence>
<organism evidence="6 7">
    <name type="scientific">Ascobolus immersus RN42</name>
    <dbReference type="NCBI Taxonomy" id="1160509"/>
    <lineage>
        <taxon>Eukaryota</taxon>
        <taxon>Fungi</taxon>
        <taxon>Dikarya</taxon>
        <taxon>Ascomycota</taxon>
        <taxon>Pezizomycotina</taxon>
        <taxon>Pezizomycetes</taxon>
        <taxon>Pezizales</taxon>
        <taxon>Ascobolaceae</taxon>
        <taxon>Ascobolus</taxon>
    </lineage>
</organism>
<gene>
    <name evidence="4" type="primary">MED11</name>
    <name evidence="6" type="ORF">BJ508DRAFT_415221</name>
</gene>
<evidence type="ECO:0000256" key="2">
    <source>
        <dbReference type="ARBA" id="ARBA00008186"/>
    </source>
</evidence>